<feature type="domain" description="Fido" evidence="1">
    <location>
        <begin position="6"/>
        <end position="124"/>
    </location>
</feature>
<dbReference type="InterPro" id="IPR006440">
    <property type="entry name" value="Doc"/>
</dbReference>
<proteinExistence type="predicted"/>
<dbReference type="SUPFAM" id="SSF140931">
    <property type="entry name" value="Fic-like"/>
    <property type="match status" value="1"/>
</dbReference>
<dbReference type="PROSITE" id="PS51459">
    <property type="entry name" value="FIDO"/>
    <property type="match status" value="1"/>
</dbReference>
<dbReference type="Gene3D" id="1.20.120.1870">
    <property type="entry name" value="Fic/DOC protein, Fido domain"/>
    <property type="match status" value="1"/>
</dbReference>
<accession>A0A1F5DG05</accession>
<dbReference type="PANTHER" id="PTHR39426:SF1">
    <property type="entry name" value="HOMOLOGY TO DEATH-ON-CURING PROTEIN OF PHAGE P1"/>
    <property type="match status" value="1"/>
</dbReference>
<gene>
    <name evidence="2" type="ORF">A3J78_02495</name>
</gene>
<evidence type="ECO:0000313" key="3">
    <source>
        <dbReference type="Proteomes" id="UP000178758"/>
    </source>
</evidence>
<dbReference type="InterPro" id="IPR036597">
    <property type="entry name" value="Fido-like_dom_sf"/>
</dbReference>
<sequence>MQIIYLSFEQVIFLHEKIIVRSGGLEGIRDFGLLYSAIERPKASFASKDLYASIFDKAAALTHSLILNHPFIDGNKRTALASLIRFLEINQKKIKANKKEFIELSLKIENKKMNFKDIVGWLKEHAE</sequence>
<dbReference type="GO" id="GO:0016301">
    <property type="term" value="F:kinase activity"/>
    <property type="evidence" value="ECO:0007669"/>
    <property type="project" value="InterPro"/>
</dbReference>
<evidence type="ECO:0000259" key="1">
    <source>
        <dbReference type="PROSITE" id="PS51459"/>
    </source>
</evidence>
<dbReference type="InterPro" id="IPR003812">
    <property type="entry name" value="Fido"/>
</dbReference>
<dbReference type="PANTHER" id="PTHR39426">
    <property type="entry name" value="HOMOLOGY TO DEATH-ON-CURING PROTEIN OF PHAGE P1"/>
    <property type="match status" value="1"/>
</dbReference>
<dbReference type="AlphaFoldDB" id="A0A1F5DG05"/>
<reference evidence="2 3" key="1">
    <citation type="journal article" date="2016" name="Nat. Commun.">
        <title>Thousands of microbial genomes shed light on interconnected biogeochemical processes in an aquifer system.</title>
        <authorList>
            <person name="Anantharaman K."/>
            <person name="Brown C.T."/>
            <person name="Hug L.A."/>
            <person name="Sharon I."/>
            <person name="Castelle C.J."/>
            <person name="Probst A.J."/>
            <person name="Thomas B.C."/>
            <person name="Singh A."/>
            <person name="Wilkins M.J."/>
            <person name="Karaoz U."/>
            <person name="Brodie E.L."/>
            <person name="Williams K.H."/>
            <person name="Hubbard S.S."/>
            <person name="Banfield J.F."/>
        </authorList>
    </citation>
    <scope>NUCLEOTIDE SEQUENCE [LARGE SCALE GENOMIC DNA]</scope>
</reference>
<organism evidence="2 3">
    <name type="scientific">Candidatus Beckwithbacteria bacterium RBG_13_35_6</name>
    <dbReference type="NCBI Taxonomy" id="1797456"/>
    <lineage>
        <taxon>Bacteria</taxon>
        <taxon>Candidatus Beckwithiibacteriota</taxon>
    </lineage>
</organism>
<name>A0A1F5DG05_9BACT</name>
<comment type="caution">
    <text evidence="2">The sequence shown here is derived from an EMBL/GenBank/DDBJ whole genome shotgun (WGS) entry which is preliminary data.</text>
</comment>
<evidence type="ECO:0000313" key="2">
    <source>
        <dbReference type="EMBL" id="OGD54122.1"/>
    </source>
</evidence>
<dbReference type="Pfam" id="PF02661">
    <property type="entry name" value="Fic"/>
    <property type="match status" value="1"/>
</dbReference>
<dbReference type="EMBL" id="MEZJ01000020">
    <property type="protein sequence ID" value="OGD54122.1"/>
    <property type="molecule type" value="Genomic_DNA"/>
</dbReference>
<protein>
    <recommendedName>
        <fullName evidence="1">Fido domain-containing protein</fullName>
    </recommendedName>
</protein>
<dbReference type="InterPro" id="IPR053737">
    <property type="entry name" value="Type_II_TA_Toxin"/>
</dbReference>
<dbReference type="PIRSF" id="PIRSF018297">
    <property type="entry name" value="Doc"/>
    <property type="match status" value="1"/>
</dbReference>
<dbReference type="NCBIfam" id="TIGR01550">
    <property type="entry name" value="DOC_P1"/>
    <property type="match status" value="1"/>
</dbReference>
<dbReference type="Proteomes" id="UP000178758">
    <property type="component" value="Unassembled WGS sequence"/>
</dbReference>